<dbReference type="InterPro" id="IPR036388">
    <property type="entry name" value="WH-like_DNA-bd_sf"/>
</dbReference>
<dbReference type="Gene3D" id="3.40.190.290">
    <property type="match status" value="1"/>
</dbReference>
<name>A0A6L7HXW4_9GAMM</name>
<comment type="similarity">
    <text evidence="1">Belongs to the LysR transcriptional regulatory family.</text>
</comment>
<dbReference type="FunFam" id="3.40.190.290:FF:000001">
    <property type="entry name" value="Transcriptional regulator, LysR family"/>
    <property type="match status" value="1"/>
</dbReference>
<keyword evidence="7" id="KW-1185">Reference proteome</keyword>
<dbReference type="GO" id="GO:0003700">
    <property type="term" value="F:DNA-binding transcription factor activity"/>
    <property type="evidence" value="ECO:0007669"/>
    <property type="project" value="InterPro"/>
</dbReference>
<comment type="caution">
    <text evidence="6">The sequence shown here is derived from an EMBL/GenBank/DDBJ whole genome shotgun (WGS) entry which is preliminary data.</text>
</comment>
<evidence type="ECO:0000313" key="6">
    <source>
        <dbReference type="EMBL" id="MXR69177.1"/>
    </source>
</evidence>
<dbReference type="PANTHER" id="PTHR30537:SF21">
    <property type="entry name" value="HTH-TYPE TRANSCRIPTIONAL REGULATOR SINR-RELATED"/>
    <property type="match status" value="1"/>
</dbReference>
<dbReference type="InterPro" id="IPR000847">
    <property type="entry name" value="LysR_HTH_N"/>
</dbReference>
<dbReference type="Proteomes" id="UP000474778">
    <property type="component" value="Unassembled WGS sequence"/>
</dbReference>
<evidence type="ECO:0000256" key="3">
    <source>
        <dbReference type="ARBA" id="ARBA00023125"/>
    </source>
</evidence>
<keyword evidence="2" id="KW-0805">Transcription regulation</keyword>
<dbReference type="FunFam" id="1.10.10.10:FF:000001">
    <property type="entry name" value="LysR family transcriptional regulator"/>
    <property type="match status" value="1"/>
</dbReference>
<dbReference type="GO" id="GO:0043565">
    <property type="term" value="F:sequence-specific DNA binding"/>
    <property type="evidence" value="ECO:0007669"/>
    <property type="project" value="TreeGrafter"/>
</dbReference>
<feature type="domain" description="HTH lysR-type" evidence="5">
    <location>
        <begin position="1"/>
        <end position="59"/>
    </location>
</feature>
<dbReference type="PANTHER" id="PTHR30537">
    <property type="entry name" value="HTH-TYPE TRANSCRIPTIONAL REGULATOR"/>
    <property type="match status" value="1"/>
</dbReference>
<evidence type="ECO:0000256" key="1">
    <source>
        <dbReference type="ARBA" id="ARBA00009437"/>
    </source>
</evidence>
<sequence>MYHLKDLQLAIRIADLHSVSAAARELGMTPASASAALQRLEHKLNCQLFARSTRNMQLTEEGQAFIDTGRQALSLLQGASDALADKRGELRGELRIALPSDLGRNRVRAWLDELTAQAPELTLRLYFGDQLDDLIEQNVHLALRYGELQDSSLMRRQLARMHRVAVASPEYLDRHGRPSHPQQLSQHKILLLNRGNTPWHKWRFADKRQPLEVELTGSKSCNDGAVVKEWALAGEGIAYKSWFDVAQEVTEGRLELLLTDYLAEPIPLQLTYLQTEYPSHKVRTCIEFLKQKCLAFDSQYPLPKP</sequence>
<dbReference type="Pfam" id="PF03466">
    <property type="entry name" value="LysR_substrate"/>
    <property type="match status" value="1"/>
</dbReference>
<dbReference type="Pfam" id="PF00126">
    <property type="entry name" value="HTH_1"/>
    <property type="match status" value="1"/>
</dbReference>
<protein>
    <submittedName>
        <fullName evidence="6">LysR family transcriptional regulator</fullName>
    </submittedName>
</protein>
<dbReference type="InterPro" id="IPR005119">
    <property type="entry name" value="LysR_subst-bd"/>
</dbReference>
<dbReference type="EMBL" id="WRPA01000009">
    <property type="protein sequence ID" value="MXR69177.1"/>
    <property type="molecule type" value="Genomic_DNA"/>
</dbReference>
<dbReference type="AlphaFoldDB" id="A0A6L7HXW4"/>
<dbReference type="CDD" id="cd08422">
    <property type="entry name" value="PBP2_CrgA_like"/>
    <property type="match status" value="1"/>
</dbReference>
<evidence type="ECO:0000256" key="4">
    <source>
        <dbReference type="ARBA" id="ARBA00023163"/>
    </source>
</evidence>
<evidence type="ECO:0000313" key="7">
    <source>
        <dbReference type="Proteomes" id="UP000474778"/>
    </source>
</evidence>
<proteinExistence type="inferred from homology"/>
<organism evidence="6 7">
    <name type="scientific">Shewanella insulae</name>
    <dbReference type="NCBI Taxonomy" id="2681496"/>
    <lineage>
        <taxon>Bacteria</taxon>
        <taxon>Pseudomonadati</taxon>
        <taxon>Pseudomonadota</taxon>
        <taxon>Gammaproteobacteria</taxon>
        <taxon>Alteromonadales</taxon>
        <taxon>Shewanellaceae</taxon>
        <taxon>Shewanella</taxon>
    </lineage>
</organism>
<accession>A0A6L7HXW4</accession>
<keyword evidence="4" id="KW-0804">Transcription</keyword>
<dbReference type="InterPro" id="IPR058163">
    <property type="entry name" value="LysR-type_TF_proteobact-type"/>
</dbReference>
<evidence type="ECO:0000256" key="2">
    <source>
        <dbReference type="ARBA" id="ARBA00023015"/>
    </source>
</evidence>
<dbReference type="SUPFAM" id="SSF53850">
    <property type="entry name" value="Periplasmic binding protein-like II"/>
    <property type="match status" value="1"/>
</dbReference>
<evidence type="ECO:0000259" key="5">
    <source>
        <dbReference type="PROSITE" id="PS50931"/>
    </source>
</evidence>
<dbReference type="RefSeq" id="WP_160796116.1">
    <property type="nucleotide sequence ID" value="NZ_WRPA01000009.1"/>
</dbReference>
<dbReference type="SUPFAM" id="SSF46785">
    <property type="entry name" value="Winged helix' DNA-binding domain"/>
    <property type="match status" value="1"/>
</dbReference>
<reference evidence="6 7" key="1">
    <citation type="submission" date="2019-12" db="EMBL/GenBank/DDBJ databases">
        <title>Shewanella insulae sp. nov., isolated from a tidal flat.</title>
        <authorList>
            <person name="Yoon J.-H."/>
        </authorList>
    </citation>
    <scope>NUCLEOTIDE SEQUENCE [LARGE SCALE GENOMIC DNA]</scope>
    <source>
        <strain evidence="6 7">JBTF-M18</strain>
    </source>
</reference>
<dbReference type="PROSITE" id="PS50931">
    <property type="entry name" value="HTH_LYSR"/>
    <property type="match status" value="1"/>
</dbReference>
<gene>
    <name evidence="6" type="ORF">GNT65_10895</name>
</gene>
<dbReference type="GO" id="GO:0006351">
    <property type="term" value="P:DNA-templated transcription"/>
    <property type="evidence" value="ECO:0007669"/>
    <property type="project" value="TreeGrafter"/>
</dbReference>
<dbReference type="Gene3D" id="1.10.10.10">
    <property type="entry name" value="Winged helix-like DNA-binding domain superfamily/Winged helix DNA-binding domain"/>
    <property type="match status" value="1"/>
</dbReference>
<dbReference type="InterPro" id="IPR036390">
    <property type="entry name" value="WH_DNA-bd_sf"/>
</dbReference>
<keyword evidence="3" id="KW-0238">DNA-binding</keyword>